<evidence type="ECO:0000313" key="5">
    <source>
        <dbReference type="Proteomes" id="UP001164392"/>
    </source>
</evidence>
<dbReference type="RefSeq" id="WP_226975218.1">
    <property type="nucleotide sequence ID" value="NZ_CP099530.1"/>
</dbReference>
<evidence type="ECO:0000313" key="6">
    <source>
        <dbReference type="Proteomes" id="UP001320843"/>
    </source>
</evidence>
<evidence type="ECO:0000256" key="2">
    <source>
        <dbReference type="SAM" id="SignalP"/>
    </source>
</evidence>
<dbReference type="AlphaFoldDB" id="A0AA46STL0"/>
<reference evidence="4 6" key="1">
    <citation type="submission" date="2022-06" db="EMBL/GenBank/DDBJ databases">
        <title>Dynamics of rice microbiomes reveals core vertical transmitted seed endophytes.</title>
        <authorList>
            <person name="Liao K."/>
            <person name="Zhang X."/>
        </authorList>
    </citation>
    <scope>NUCLEOTIDE SEQUENCE</scope>
    <source>
        <strain evidence="4">JR3-14</strain>
        <strain evidence="3 6">YT10-10-1</strain>
    </source>
</reference>
<dbReference type="Proteomes" id="UP001164392">
    <property type="component" value="Chromosome"/>
</dbReference>
<accession>A0AA46STL0</accession>
<keyword evidence="2" id="KW-0732">Signal</keyword>
<gene>
    <name evidence="3" type="ORF">NB700_004322</name>
    <name evidence="4" type="ORF">NG824_17680</name>
</gene>
<dbReference type="PROSITE" id="PS51257">
    <property type="entry name" value="PROKAR_LIPOPROTEIN"/>
    <property type="match status" value="1"/>
</dbReference>
<feature type="region of interest" description="Disordered" evidence="1">
    <location>
        <begin position="21"/>
        <end position="57"/>
    </location>
</feature>
<evidence type="ECO:0000313" key="3">
    <source>
        <dbReference type="EMBL" id="MCW0401766.1"/>
    </source>
</evidence>
<dbReference type="EMBL" id="JANFWR010000072">
    <property type="protein sequence ID" value="MCW0401766.1"/>
    <property type="molecule type" value="Genomic_DNA"/>
</dbReference>
<feature type="compositionally biased region" description="Pro residues" evidence="1">
    <location>
        <begin position="23"/>
        <end position="36"/>
    </location>
</feature>
<dbReference type="Proteomes" id="UP001320843">
    <property type="component" value="Unassembled WGS sequence"/>
</dbReference>
<protein>
    <submittedName>
        <fullName evidence="4">Uncharacterized protein</fullName>
    </submittedName>
</protein>
<feature type="chain" id="PRO_5041384354" evidence="2">
    <location>
        <begin position="20"/>
        <end position="75"/>
    </location>
</feature>
<evidence type="ECO:0000313" key="4">
    <source>
        <dbReference type="EMBL" id="UYK88284.1"/>
    </source>
</evidence>
<sequence length="75" mass="7712">MSAPLRRMTLALPLLALLAACKPEPPQPPDAPPPPKASALRSAIAQPLDRARQTQATLDHAAAAQNAALDAATAQ</sequence>
<name>A0AA46STL0_9XANT</name>
<dbReference type="EMBL" id="CP099534">
    <property type="protein sequence ID" value="UYK88284.1"/>
    <property type="molecule type" value="Genomic_DNA"/>
</dbReference>
<feature type="signal peptide" evidence="2">
    <location>
        <begin position="1"/>
        <end position="19"/>
    </location>
</feature>
<proteinExistence type="predicted"/>
<keyword evidence="6" id="KW-1185">Reference proteome</keyword>
<organism evidence="4 5">
    <name type="scientific">Xanthomonas sacchari</name>
    <dbReference type="NCBI Taxonomy" id="56458"/>
    <lineage>
        <taxon>Bacteria</taxon>
        <taxon>Pseudomonadati</taxon>
        <taxon>Pseudomonadota</taxon>
        <taxon>Gammaproteobacteria</taxon>
        <taxon>Lysobacterales</taxon>
        <taxon>Lysobacteraceae</taxon>
        <taxon>Xanthomonas</taxon>
    </lineage>
</organism>
<evidence type="ECO:0000256" key="1">
    <source>
        <dbReference type="SAM" id="MobiDB-lite"/>
    </source>
</evidence>